<dbReference type="GeneID" id="41978318"/>
<evidence type="ECO:0000256" key="2">
    <source>
        <dbReference type="SAM" id="SignalP"/>
    </source>
</evidence>
<feature type="compositionally biased region" description="Polar residues" evidence="1">
    <location>
        <begin position="444"/>
        <end position="475"/>
    </location>
</feature>
<feature type="signal peptide" evidence="2">
    <location>
        <begin position="1"/>
        <end position="18"/>
    </location>
</feature>
<feature type="compositionally biased region" description="Polar residues" evidence="1">
    <location>
        <begin position="238"/>
        <end position="250"/>
    </location>
</feature>
<feature type="compositionally biased region" description="Polar residues" evidence="1">
    <location>
        <begin position="404"/>
        <end position="416"/>
    </location>
</feature>
<keyword evidence="2" id="KW-0732">Signal</keyword>
<feature type="chain" id="PRO_5021493850" evidence="2">
    <location>
        <begin position="19"/>
        <end position="695"/>
    </location>
</feature>
<name>A0A507AQK5_9PEZI</name>
<protein>
    <submittedName>
        <fullName evidence="3">Uncharacterized protein</fullName>
    </submittedName>
</protein>
<feature type="compositionally biased region" description="Polar residues" evidence="1">
    <location>
        <begin position="116"/>
        <end position="127"/>
    </location>
</feature>
<feature type="region of interest" description="Disordered" evidence="1">
    <location>
        <begin position="188"/>
        <end position="513"/>
    </location>
</feature>
<organism evidence="3 4">
    <name type="scientific">Thyridium curvatum</name>
    <dbReference type="NCBI Taxonomy" id="1093900"/>
    <lineage>
        <taxon>Eukaryota</taxon>
        <taxon>Fungi</taxon>
        <taxon>Dikarya</taxon>
        <taxon>Ascomycota</taxon>
        <taxon>Pezizomycotina</taxon>
        <taxon>Sordariomycetes</taxon>
        <taxon>Sordariomycetidae</taxon>
        <taxon>Thyridiales</taxon>
        <taxon>Thyridiaceae</taxon>
        <taxon>Thyridium</taxon>
    </lineage>
</organism>
<evidence type="ECO:0000313" key="4">
    <source>
        <dbReference type="Proteomes" id="UP000319257"/>
    </source>
</evidence>
<dbReference type="AlphaFoldDB" id="A0A507AQK5"/>
<dbReference type="InParanoid" id="A0A507AQK5"/>
<feature type="region of interest" description="Disordered" evidence="1">
    <location>
        <begin position="102"/>
        <end position="135"/>
    </location>
</feature>
<comment type="caution">
    <text evidence="3">The sequence shown here is derived from an EMBL/GenBank/DDBJ whole genome shotgun (WGS) entry which is preliminary data.</text>
</comment>
<feature type="compositionally biased region" description="Polar residues" evidence="1">
    <location>
        <begin position="188"/>
        <end position="200"/>
    </location>
</feature>
<dbReference type="STRING" id="1093900.A0A507AQK5"/>
<accession>A0A507AQK5</accession>
<dbReference type="RefSeq" id="XP_030988879.1">
    <property type="nucleotide sequence ID" value="XM_031133536.1"/>
</dbReference>
<keyword evidence="4" id="KW-1185">Reference proteome</keyword>
<reference evidence="3 4" key="1">
    <citation type="submission" date="2019-06" db="EMBL/GenBank/DDBJ databases">
        <title>Draft genome sequence of the filamentous fungus Phialemoniopsis curvata isolated from diesel fuel.</title>
        <authorList>
            <person name="Varaljay V.A."/>
            <person name="Lyon W.J."/>
            <person name="Crouch A.L."/>
            <person name="Drake C.E."/>
            <person name="Hollomon J.M."/>
            <person name="Nadeau L.J."/>
            <person name="Nunn H.S."/>
            <person name="Stevenson B.S."/>
            <person name="Bojanowski C.L."/>
            <person name="Crookes-Goodson W.J."/>
        </authorList>
    </citation>
    <scope>NUCLEOTIDE SEQUENCE [LARGE SCALE GENOMIC DNA]</scope>
    <source>
        <strain evidence="3 4">D216</strain>
    </source>
</reference>
<feature type="region of interest" description="Disordered" evidence="1">
    <location>
        <begin position="676"/>
        <end position="695"/>
    </location>
</feature>
<sequence>MHVTLLGVSLALVGEALATNGDQGDACAADNCLRAIRGGPGSGWNKTSSDNNNNNNNYGAADCQAYFIDGKYFQNNGAADAGSGHAARAPGPACTVTATTTVAGGQKGGDSDDDTPATQTAGKQMQTPPVRARNNGPISQVPAGLPAYASPCPNVAAYSSACSCIGALSNRGGSGATGSAPCVTVTVTETPSNGSVTTGNPDEPTETFKPSSPEITGPTYPTAPPGTAITMPSGPYANHTTPDSGATTPSGPDETSPPDAGTTSAGGSEETSEPDSGETSTPGGGATYPGSGPTTTAGSGASTDRGGGTGGGSTGGPSQTAPPDAGQTLPPDTETTSAPGAGSTGGGAGTTSAPDADETSPPNAGETSPPDAETTTAPGAGSTSGGADQTTASGAGTTSAPDANETSPPDVDTTTAPGAGTGYSTDRGGVTGGPTTPPDAGETSPPSSNPTDTYPSQPDTTSAPYGNDTRPSSSFKTHKTKPHYGTGTGTGSGHKPTHTGNWGNATRPHGPKPTQHVLKTCGASGKHFYLQVSQPGAQAHGWFVGAAGSEVLFVPGKEMASKFSVEKSGQLCAVGKKGDRGNALVAVADKHSWARSGISMADDAIALLRKRTRPAIKCSVHEGAAGLKCHLAKLKNWVGCGMRLDLSSQEGPGPGVAGGYQGWGCSPLTLTAIFENGKGSEGDKKGMTGGNGNGR</sequence>
<feature type="compositionally biased region" description="Low complexity" evidence="1">
    <location>
        <begin position="372"/>
        <end position="400"/>
    </location>
</feature>
<feature type="compositionally biased region" description="Low complexity" evidence="1">
    <location>
        <begin position="288"/>
        <end position="304"/>
    </location>
</feature>
<feature type="compositionally biased region" description="Gly residues" evidence="1">
    <location>
        <begin position="305"/>
        <end position="315"/>
    </location>
</feature>
<evidence type="ECO:0000256" key="1">
    <source>
        <dbReference type="SAM" id="MobiDB-lite"/>
    </source>
</evidence>
<feature type="compositionally biased region" description="Low complexity" evidence="1">
    <location>
        <begin position="215"/>
        <end position="230"/>
    </location>
</feature>
<proteinExistence type="predicted"/>
<gene>
    <name evidence="3" type="ORF">E0L32_010871</name>
</gene>
<dbReference type="Proteomes" id="UP000319257">
    <property type="component" value="Unassembled WGS sequence"/>
</dbReference>
<dbReference type="EMBL" id="SKBQ01000093">
    <property type="protein sequence ID" value="TPX07168.1"/>
    <property type="molecule type" value="Genomic_DNA"/>
</dbReference>
<evidence type="ECO:0000313" key="3">
    <source>
        <dbReference type="EMBL" id="TPX07168.1"/>
    </source>
</evidence>